<accession>A0AAV3Q882</accession>
<dbReference type="InterPro" id="IPR011989">
    <property type="entry name" value="ARM-like"/>
</dbReference>
<comment type="caution">
    <text evidence="2">The sequence shown here is derived from an EMBL/GenBank/DDBJ whole genome shotgun (WGS) entry which is preliminary data.</text>
</comment>
<dbReference type="SUPFAM" id="SSF48371">
    <property type="entry name" value="ARM repeat"/>
    <property type="match status" value="1"/>
</dbReference>
<proteinExistence type="predicted"/>
<dbReference type="Proteomes" id="UP001454036">
    <property type="component" value="Unassembled WGS sequence"/>
</dbReference>
<evidence type="ECO:0000313" key="2">
    <source>
        <dbReference type="EMBL" id="GAA0159391.1"/>
    </source>
</evidence>
<name>A0AAV3Q882_LITER</name>
<gene>
    <name evidence="2" type="ORF">LIER_16176</name>
</gene>
<keyword evidence="3" id="KW-1185">Reference proteome</keyword>
<dbReference type="PANTHER" id="PTHR23315">
    <property type="entry name" value="U BOX DOMAIN-CONTAINING"/>
    <property type="match status" value="1"/>
</dbReference>
<evidence type="ECO:0000256" key="1">
    <source>
        <dbReference type="ARBA" id="ARBA00022786"/>
    </source>
</evidence>
<sequence>MIGEIPEVIPALMELIRDGTDHCKKNALVTIFGLLTHPGNHNRALEAGRVPFLASLLRSFQKEDLITDSIAVFATLAERRRGAMAILGAGAIPTIVDAFAAANSKVAKEHCVSLCTNGLFTPAIPREQFVHVW</sequence>
<dbReference type="AlphaFoldDB" id="A0AAV3Q882"/>
<reference evidence="2 3" key="1">
    <citation type="submission" date="2024-01" db="EMBL/GenBank/DDBJ databases">
        <title>The complete chloroplast genome sequence of Lithospermum erythrorhizon: insights into the phylogenetic relationship among Boraginaceae species and the maternal lineages of purple gromwells.</title>
        <authorList>
            <person name="Okada T."/>
            <person name="Watanabe K."/>
        </authorList>
    </citation>
    <scope>NUCLEOTIDE SEQUENCE [LARGE SCALE GENOMIC DNA]</scope>
</reference>
<evidence type="ECO:0000313" key="3">
    <source>
        <dbReference type="Proteomes" id="UP001454036"/>
    </source>
</evidence>
<dbReference type="EMBL" id="BAABME010003587">
    <property type="protein sequence ID" value="GAA0159391.1"/>
    <property type="molecule type" value="Genomic_DNA"/>
</dbReference>
<dbReference type="InterPro" id="IPR016024">
    <property type="entry name" value="ARM-type_fold"/>
</dbReference>
<dbReference type="PANTHER" id="PTHR23315:SF307">
    <property type="entry name" value="U-BOX DOMAIN-CONTAINING PROTEIN 19"/>
    <property type="match status" value="1"/>
</dbReference>
<keyword evidence="1" id="KW-0833">Ubl conjugation pathway</keyword>
<dbReference type="Gene3D" id="1.25.10.10">
    <property type="entry name" value="Leucine-rich Repeat Variant"/>
    <property type="match status" value="1"/>
</dbReference>
<protein>
    <submittedName>
        <fullName evidence="2">Uncharacterized protein</fullName>
    </submittedName>
</protein>
<organism evidence="2 3">
    <name type="scientific">Lithospermum erythrorhizon</name>
    <name type="common">Purple gromwell</name>
    <name type="synonym">Lithospermum officinale var. erythrorhizon</name>
    <dbReference type="NCBI Taxonomy" id="34254"/>
    <lineage>
        <taxon>Eukaryota</taxon>
        <taxon>Viridiplantae</taxon>
        <taxon>Streptophyta</taxon>
        <taxon>Embryophyta</taxon>
        <taxon>Tracheophyta</taxon>
        <taxon>Spermatophyta</taxon>
        <taxon>Magnoliopsida</taxon>
        <taxon>eudicotyledons</taxon>
        <taxon>Gunneridae</taxon>
        <taxon>Pentapetalae</taxon>
        <taxon>asterids</taxon>
        <taxon>lamiids</taxon>
        <taxon>Boraginales</taxon>
        <taxon>Boraginaceae</taxon>
        <taxon>Boraginoideae</taxon>
        <taxon>Lithospermeae</taxon>
        <taxon>Lithospermum</taxon>
    </lineage>
</organism>